<evidence type="ECO:0000259" key="2">
    <source>
        <dbReference type="Pfam" id="PF25816"/>
    </source>
</evidence>
<dbReference type="AlphaFoldDB" id="A0A917ZZ42"/>
<evidence type="ECO:0000256" key="1">
    <source>
        <dbReference type="SAM" id="MobiDB-lite"/>
    </source>
</evidence>
<proteinExistence type="predicted"/>
<evidence type="ECO:0000313" key="3">
    <source>
        <dbReference type="EMBL" id="GGO99582.1"/>
    </source>
</evidence>
<keyword evidence="4" id="KW-1185">Reference proteome</keyword>
<accession>A0A917ZZ42</accession>
<evidence type="ECO:0000313" key="4">
    <source>
        <dbReference type="Proteomes" id="UP000641932"/>
    </source>
</evidence>
<feature type="domain" description="RamC N-terminal" evidence="2">
    <location>
        <begin position="11"/>
        <end position="105"/>
    </location>
</feature>
<reference evidence="3" key="1">
    <citation type="journal article" date="2014" name="Int. J. Syst. Evol. Microbiol.">
        <title>Complete genome sequence of Corynebacterium casei LMG S-19264T (=DSM 44701T), isolated from a smear-ripened cheese.</title>
        <authorList>
            <consortium name="US DOE Joint Genome Institute (JGI-PGF)"/>
            <person name="Walter F."/>
            <person name="Albersmeier A."/>
            <person name="Kalinowski J."/>
            <person name="Ruckert C."/>
        </authorList>
    </citation>
    <scope>NUCLEOTIDE SEQUENCE</scope>
    <source>
        <strain evidence="3">CGMCC 4.7201</strain>
    </source>
</reference>
<dbReference type="Pfam" id="PF25816">
    <property type="entry name" value="RamC_N"/>
    <property type="match status" value="1"/>
</dbReference>
<name>A0A917ZZ42_9ACTN</name>
<dbReference type="InterPro" id="IPR057929">
    <property type="entry name" value="RamC_N"/>
</dbReference>
<gene>
    <name evidence="3" type="ORF">GCM10012280_66370</name>
</gene>
<organism evidence="3 4">
    <name type="scientific">Wenjunlia tyrosinilytica</name>
    <dbReference type="NCBI Taxonomy" id="1544741"/>
    <lineage>
        <taxon>Bacteria</taxon>
        <taxon>Bacillati</taxon>
        <taxon>Actinomycetota</taxon>
        <taxon>Actinomycetes</taxon>
        <taxon>Kitasatosporales</taxon>
        <taxon>Streptomycetaceae</taxon>
        <taxon>Wenjunlia</taxon>
    </lineage>
</organism>
<dbReference type="EMBL" id="BMMS01000046">
    <property type="protein sequence ID" value="GGO99582.1"/>
    <property type="molecule type" value="Genomic_DNA"/>
</dbReference>
<comment type="caution">
    <text evidence="3">The sequence shown here is derived from an EMBL/GenBank/DDBJ whole genome shotgun (WGS) entry which is preliminary data.</text>
</comment>
<protein>
    <recommendedName>
        <fullName evidence="2">RamC N-terminal domain-containing protein</fullName>
    </recommendedName>
</protein>
<sequence>MARVYRKVGVPRGDDHFRELAEALDRATAGLPGPAILSDRPHRRGSLVHYRDGAFDEVPYFGNGGAHRLRLRAPDGTLVEDPRKPWSCPPYWTRFPLPGTADPAAGEPRRRRGTFSCMTGMPFTGRSGTRRVAASVAPPTARRVRVSPVPGSAG</sequence>
<dbReference type="RefSeq" id="WP_189135527.1">
    <property type="nucleotide sequence ID" value="NZ_BMMS01000046.1"/>
</dbReference>
<reference evidence="3" key="2">
    <citation type="submission" date="2020-09" db="EMBL/GenBank/DDBJ databases">
        <authorList>
            <person name="Sun Q."/>
            <person name="Zhou Y."/>
        </authorList>
    </citation>
    <scope>NUCLEOTIDE SEQUENCE</scope>
    <source>
        <strain evidence="3">CGMCC 4.7201</strain>
    </source>
</reference>
<feature type="region of interest" description="Disordered" evidence="1">
    <location>
        <begin position="98"/>
        <end position="154"/>
    </location>
</feature>
<dbReference type="Proteomes" id="UP000641932">
    <property type="component" value="Unassembled WGS sequence"/>
</dbReference>